<reference evidence="1 2" key="1">
    <citation type="submission" date="2024-02" db="EMBL/GenBank/DDBJ databases">
        <authorList>
            <person name="Vignale AGUSTIN F."/>
            <person name="Sosa J E."/>
            <person name="Modenutti C."/>
        </authorList>
    </citation>
    <scope>NUCLEOTIDE SEQUENCE [LARGE SCALE GENOMIC DNA]</scope>
</reference>
<organism evidence="1 2">
    <name type="scientific">Ilex paraguariensis</name>
    <name type="common">yerba mate</name>
    <dbReference type="NCBI Taxonomy" id="185542"/>
    <lineage>
        <taxon>Eukaryota</taxon>
        <taxon>Viridiplantae</taxon>
        <taxon>Streptophyta</taxon>
        <taxon>Embryophyta</taxon>
        <taxon>Tracheophyta</taxon>
        <taxon>Spermatophyta</taxon>
        <taxon>Magnoliopsida</taxon>
        <taxon>eudicotyledons</taxon>
        <taxon>Gunneridae</taxon>
        <taxon>Pentapetalae</taxon>
        <taxon>asterids</taxon>
        <taxon>campanulids</taxon>
        <taxon>Aquifoliales</taxon>
        <taxon>Aquifoliaceae</taxon>
        <taxon>Ilex</taxon>
    </lineage>
</organism>
<proteinExistence type="predicted"/>
<accession>A0ABC8TI72</accession>
<dbReference type="Proteomes" id="UP001642360">
    <property type="component" value="Unassembled WGS sequence"/>
</dbReference>
<protein>
    <submittedName>
        <fullName evidence="1">Uncharacterized protein</fullName>
    </submittedName>
</protein>
<name>A0ABC8TI72_9AQUA</name>
<dbReference type="AlphaFoldDB" id="A0ABC8TI72"/>
<feature type="non-terminal residue" evidence="1">
    <location>
        <position position="58"/>
    </location>
</feature>
<comment type="caution">
    <text evidence="1">The sequence shown here is derived from an EMBL/GenBank/DDBJ whole genome shotgun (WGS) entry which is preliminary data.</text>
</comment>
<dbReference type="EMBL" id="CAUOFW020005249">
    <property type="protein sequence ID" value="CAK9169145.1"/>
    <property type="molecule type" value="Genomic_DNA"/>
</dbReference>
<sequence>MENSRVYGNQFKNCNSLLNVIKPTTRNRLDSRQFEALSKSANDITVAPLPSMSSGTMH</sequence>
<evidence type="ECO:0000313" key="2">
    <source>
        <dbReference type="Proteomes" id="UP001642360"/>
    </source>
</evidence>
<evidence type="ECO:0000313" key="1">
    <source>
        <dbReference type="EMBL" id="CAK9169145.1"/>
    </source>
</evidence>
<gene>
    <name evidence="1" type="ORF">ILEXP_LOCUS38588</name>
</gene>
<keyword evidence="2" id="KW-1185">Reference proteome</keyword>